<comment type="caution">
    <text evidence="5">The sequence shown here is derived from an EMBL/GenBank/DDBJ whole genome shotgun (WGS) entry which is preliminary data.</text>
</comment>
<gene>
    <name evidence="5" type="ORF">AIOL_000998</name>
</gene>
<dbReference type="Pfam" id="PF05193">
    <property type="entry name" value="Peptidase_M16_C"/>
    <property type="match status" value="1"/>
</dbReference>
<dbReference type="RefSeq" id="WP_082152417.1">
    <property type="nucleotide sequence ID" value="NZ_LFTY01000001.1"/>
</dbReference>
<dbReference type="EMBL" id="LFTY01000001">
    <property type="protein sequence ID" value="KMW60833.1"/>
    <property type="molecule type" value="Genomic_DNA"/>
</dbReference>
<reference evidence="5 6" key="1">
    <citation type="submission" date="2015-06" db="EMBL/GenBank/DDBJ databases">
        <title>Draft genome sequence of an Alphaproteobacteria species associated to the Mediterranean sponge Oscarella lobularis.</title>
        <authorList>
            <person name="Jourda C."/>
            <person name="Santini S."/>
            <person name="Claverie J.-M."/>
        </authorList>
    </citation>
    <scope>NUCLEOTIDE SEQUENCE [LARGE SCALE GENOMIC DNA]</scope>
    <source>
        <strain evidence="5">IGS</strain>
    </source>
</reference>
<comment type="similarity">
    <text evidence="1">Belongs to the peptidase M16 family.</text>
</comment>
<dbReference type="InterPro" id="IPR011249">
    <property type="entry name" value="Metalloenz_LuxS/M16"/>
</dbReference>
<evidence type="ECO:0000313" key="5">
    <source>
        <dbReference type="EMBL" id="KMW60833.1"/>
    </source>
</evidence>
<evidence type="ECO:0000313" key="6">
    <source>
        <dbReference type="Proteomes" id="UP000037178"/>
    </source>
</evidence>
<dbReference type="AlphaFoldDB" id="A0A0J9H5G5"/>
<dbReference type="SUPFAM" id="SSF63411">
    <property type="entry name" value="LuxS/MPP-like metallohydrolase"/>
    <property type="match status" value="2"/>
</dbReference>
<dbReference type="GO" id="GO:0046872">
    <property type="term" value="F:metal ion binding"/>
    <property type="evidence" value="ECO:0007669"/>
    <property type="project" value="InterPro"/>
</dbReference>
<feature type="domain" description="Peptidase M16 C-terminal" evidence="4">
    <location>
        <begin position="167"/>
        <end position="336"/>
    </location>
</feature>
<accession>A0A0J9H5G5</accession>
<protein>
    <submittedName>
        <fullName evidence="5">Peptidase, M16 family</fullName>
    </submittedName>
</protein>
<dbReference type="PATRIC" id="fig|1675527.3.peg.1061"/>
<dbReference type="STRING" id="1675527.AIOL_000998"/>
<proteinExistence type="inferred from homology"/>
<dbReference type="GO" id="GO:0008237">
    <property type="term" value="F:metallopeptidase activity"/>
    <property type="evidence" value="ECO:0007669"/>
    <property type="project" value="UniProtKB-KW"/>
</dbReference>
<keyword evidence="2" id="KW-0482">Metalloprotease</keyword>
<evidence type="ECO:0000259" key="4">
    <source>
        <dbReference type="Pfam" id="PF05193"/>
    </source>
</evidence>
<dbReference type="Gene3D" id="3.30.830.10">
    <property type="entry name" value="Metalloenzyme, LuxS/M16 peptidase-like"/>
    <property type="match status" value="2"/>
</dbReference>
<dbReference type="OrthoDB" id="9811314at2"/>
<feature type="domain" description="Peptidase M16 N-terminal" evidence="3">
    <location>
        <begin position="16"/>
        <end position="129"/>
    </location>
</feature>
<dbReference type="PANTHER" id="PTHR11851:SF49">
    <property type="entry name" value="MITOCHONDRIAL-PROCESSING PEPTIDASE SUBUNIT ALPHA"/>
    <property type="match status" value="1"/>
</dbReference>
<keyword evidence="2" id="KW-0645">Protease</keyword>
<dbReference type="InterPro" id="IPR011765">
    <property type="entry name" value="Pept_M16_N"/>
</dbReference>
<organism evidence="5 6">
    <name type="scientific">Candidatus Rhodobacter oscarellae</name>
    <dbReference type="NCBI Taxonomy" id="1675527"/>
    <lineage>
        <taxon>Bacteria</taxon>
        <taxon>Pseudomonadati</taxon>
        <taxon>Pseudomonadota</taxon>
        <taxon>Alphaproteobacteria</taxon>
        <taxon>Rhodobacterales</taxon>
        <taxon>Rhodobacter group</taxon>
        <taxon>Rhodobacter</taxon>
    </lineage>
</organism>
<sequence length="434" mass="48018">MKNTRHSTILENGITVISEQALHAHRIAIGVNVMAGGIHEPADKAGLAHLLEHVLFRGTTSLPGPKLRATIEHLGGHINGQTFQDRTAYTGTVILENLPDTVSLLADMVMNPTLLEDDIDLEKQIVDDENCRGCFGCTMNESFFEAAYPEQHMSQPVIGYEDTVNALTRADLVAFHRAYYTGRNTTVAVCGNIAHDDIVALVREAFSGMPTGTESVWPALDYHGGDMQLATSSEESNLWIGYDFTDLSDDEKRAAYIFSDILGGHGQSRLMQELREKRGLVYHVSTEVETYVRRDALRIYLHGPSAKFREICDLASEVVRDSAANLSEDEMRKALRRHHINVTMSLDALEARVEDMITDVSDIGRISDPEERHQGYMALTAKDVTDAGTKLLLQPPTIVMSAPVRNAPKISELREKLSPNYNAGGLLQMFKRAG</sequence>
<dbReference type="InterPro" id="IPR007863">
    <property type="entry name" value="Peptidase_M16_C"/>
</dbReference>
<evidence type="ECO:0000256" key="1">
    <source>
        <dbReference type="ARBA" id="ARBA00007261"/>
    </source>
</evidence>
<keyword evidence="2" id="KW-0378">Hydrolase</keyword>
<dbReference type="PANTHER" id="PTHR11851">
    <property type="entry name" value="METALLOPROTEASE"/>
    <property type="match status" value="1"/>
</dbReference>
<dbReference type="Proteomes" id="UP000037178">
    <property type="component" value="Unassembled WGS sequence"/>
</dbReference>
<dbReference type="InterPro" id="IPR050361">
    <property type="entry name" value="MPP/UQCRC_Complex"/>
</dbReference>
<keyword evidence="6" id="KW-1185">Reference proteome</keyword>
<dbReference type="Pfam" id="PF00675">
    <property type="entry name" value="Peptidase_M16"/>
    <property type="match status" value="1"/>
</dbReference>
<name>A0A0J9H5G5_9RHOB</name>
<evidence type="ECO:0000256" key="2">
    <source>
        <dbReference type="ARBA" id="ARBA00023049"/>
    </source>
</evidence>
<evidence type="ECO:0000259" key="3">
    <source>
        <dbReference type="Pfam" id="PF00675"/>
    </source>
</evidence>